<dbReference type="PATRIC" id="fig|1177154.3.peg.2031"/>
<accession>A0A095SJ22</accession>
<dbReference type="OrthoDB" id="6080407at2"/>
<feature type="chain" id="PRO_5001910299" evidence="2">
    <location>
        <begin position="19"/>
        <end position="205"/>
    </location>
</feature>
<dbReference type="STRING" id="1177154.Y5S_01997"/>
<sequence>MKKLVLVLALAVSVPLWAWSGKQGSDAGPEGTYIRHIAPDGVVHLNRILTDDAIRSGYQLLDAQGRVLKEVEGVNLNDEEARQRRIQQAQQAREDEELLRLYAGPDDAERARDRKIDALKLSISYEDNNLSQLEMKLDDEISTAARSERAGKPVPDVVLEAMERLKRQIATSQQKLESFEREIGEVNKEYSPIIKRLNEIKASKE</sequence>
<dbReference type="RefSeq" id="WP_035232718.1">
    <property type="nucleotide sequence ID" value="NZ_ARXV01000007.1"/>
</dbReference>
<proteinExistence type="predicted"/>
<name>A0A095SJ22_9GAMM</name>
<gene>
    <name evidence="3" type="ORF">Y5S_01997</name>
</gene>
<keyword evidence="1" id="KW-0175">Coiled coil</keyword>
<dbReference type="EMBL" id="ARXV01000007">
    <property type="protein sequence ID" value="KGD64631.1"/>
    <property type="molecule type" value="Genomic_DNA"/>
</dbReference>
<protein>
    <submittedName>
        <fullName evidence="3">Uncharacterized protein</fullName>
    </submittedName>
</protein>
<dbReference type="eggNOG" id="COG2433">
    <property type="taxonomic scope" value="Bacteria"/>
</dbReference>
<comment type="caution">
    <text evidence="3">The sequence shown here is derived from an EMBL/GenBank/DDBJ whole genome shotgun (WGS) entry which is preliminary data.</text>
</comment>
<dbReference type="Proteomes" id="UP000029444">
    <property type="component" value="Unassembled WGS sequence"/>
</dbReference>
<reference evidence="3 4" key="1">
    <citation type="submission" date="2012-09" db="EMBL/GenBank/DDBJ databases">
        <title>Genome Sequence of alkane-degrading Bacterium Alcanivorax sp. 19-m-6.</title>
        <authorList>
            <person name="Lai Q."/>
            <person name="Shao Z."/>
        </authorList>
    </citation>
    <scope>NUCLEOTIDE SEQUENCE [LARGE SCALE GENOMIC DNA]</scope>
    <source>
        <strain evidence="3 4">19-m-6</strain>
    </source>
</reference>
<evidence type="ECO:0000313" key="3">
    <source>
        <dbReference type="EMBL" id="KGD64631.1"/>
    </source>
</evidence>
<dbReference type="AlphaFoldDB" id="A0A095SJ22"/>
<evidence type="ECO:0000256" key="1">
    <source>
        <dbReference type="SAM" id="Coils"/>
    </source>
</evidence>
<evidence type="ECO:0000313" key="4">
    <source>
        <dbReference type="Proteomes" id="UP000029444"/>
    </source>
</evidence>
<keyword evidence="4" id="KW-1185">Reference proteome</keyword>
<organism evidence="3 4">
    <name type="scientific">Alcanivorax nanhaiticus</name>
    <dbReference type="NCBI Taxonomy" id="1177154"/>
    <lineage>
        <taxon>Bacteria</taxon>
        <taxon>Pseudomonadati</taxon>
        <taxon>Pseudomonadota</taxon>
        <taxon>Gammaproteobacteria</taxon>
        <taxon>Oceanospirillales</taxon>
        <taxon>Alcanivoracaceae</taxon>
        <taxon>Alcanivorax</taxon>
    </lineage>
</organism>
<keyword evidence="2" id="KW-0732">Signal</keyword>
<feature type="signal peptide" evidence="2">
    <location>
        <begin position="1"/>
        <end position="18"/>
    </location>
</feature>
<feature type="coiled-coil region" evidence="1">
    <location>
        <begin position="162"/>
        <end position="189"/>
    </location>
</feature>
<evidence type="ECO:0000256" key="2">
    <source>
        <dbReference type="SAM" id="SignalP"/>
    </source>
</evidence>